<dbReference type="RefSeq" id="WP_141921770.1">
    <property type="nucleotide sequence ID" value="NZ_VFQC01000001.1"/>
</dbReference>
<organism evidence="1 2">
    <name type="scientific">Haloactinospora alba</name>
    <dbReference type="NCBI Taxonomy" id="405555"/>
    <lineage>
        <taxon>Bacteria</taxon>
        <taxon>Bacillati</taxon>
        <taxon>Actinomycetota</taxon>
        <taxon>Actinomycetes</taxon>
        <taxon>Streptosporangiales</taxon>
        <taxon>Nocardiopsidaceae</taxon>
        <taxon>Haloactinospora</taxon>
    </lineage>
</organism>
<protein>
    <submittedName>
        <fullName evidence="1">Uncharacterized protein</fullName>
    </submittedName>
</protein>
<dbReference type="OrthoDB" id="1365577at2"/>
<comment type="caution">
    <text evidence="1">The sequence shown here is derived from an EMBL/GenBank/DDBJ whole genome shotgun (WGS) entry which is preliminary data.</text>
</comment>
<dbReference type="AlphaFoldDB" id="A0A543NFB4"/>
<dbReference type="EMBL" id="VFQC01000001">
    <property type="protein sequence ID" value="TQN30529.1"/>
    <property type="molecule type" value="Genomic_DNA"/>
</dbReference>
<dbReference type="Proteomes" id="UP000317422">
    <property type="component" value="Unassembled WGS sequence"/>
</dbReference>
<keyword evidence="2" id="KW-1185">Reference proteome</keyword>
<evidence type="ECO:0000313" key="1">
    <source>
        <dbReference type="EMBL" id="TQN30529.1"/>
    </source>
</evidence>
<name>A0A543NFB4_9ACTN</name>
<evidence type="ECO:0000313" key="2">
    <source>
        <dbReference type="Proteomes" id="UP000317422"/>
    </source>
</evidence>
<proteinExistence type="predicted"/>
<accession>A0A543NFB4</accession>
<gene>
    <name evidence="1" type="ORF">FHX37_0410</name>
</gene>
<sequence>MPSTNRGADPDESVFLLELGPDGRVIRRVEVLGEDDTVASWQEEGMNPPFDLRSPELATAEVDEAVFAAAREGARKP</sequence>
<reference evidence="1 2" key="1">
    <citation type="submission" date="2019-06" db="EMBL/GenBank/DDBJ databases">
        <title>Sequencing the genomes of 1000 actinobacteria strains.</title>
        <authorList>
            <person name="Klenk H.-P."/>
        </authorList>
    </citation>
    <scope>NUCLEOTIDE SEQUENCE [LARGE SCALE GENOMIC DNA]</scope>
    <source>
        <strain evidence="1 2">DSM 45015</strain>
    </source>
</reference>